<dbReference type="Pfam" id="PF08924">
    <property type="entry name" value="Rv2525c_GlyHyd-like"/>
    <property type="match status" value="1"/>
</dbReference>
<accession>A0A4Y8Q1C5</accession>
<comment type="caution">
    <text evidence="2">The sequence shown here is derived from an EMBL/GenBank/DDBJ whole genome shotgun (WGS) entry which is preliminary data.</text>
</comment>
<organism evidence="2 3">
    <name type="scientific">Paenibacillus athensensis</name>
    <dbReference type="NCBI Taxonomy" id="1967502"/>
    <lineage>
        <taxon>Bacteria</taxon>
        <taxon>Bacillati</taxon>
        <taxon>Bacillota</taxon>
        <taxon>Bacilli</taxon>
        <taxon>Bacillales</taxon>
        <taxon>Paenibacillaceae</taxon>
        <taxon>Paenibacillus</taxon>
    </lineage>
</organism>
<dbReference type="Proteomes" id="UP000298246">
    <property type="component" value="Unassembled WGS sequence"/>
</dbReference>
<name>A0A4Y8Q1C5_9BACL</name>
<proteinExistence type="predicted"/>
<dbReference type="InterPro" id="IPR015020">
    <property type="entry name" value="Rv2525c-like_Glyco_Hydro-like"/>
</dbReference>
<dbReference type="SUPFAM" id="SSF51445">
    <property type="entry name" value="(Trans)glycosidases"/>
    <property type="match status" value="1"/>
</dbReference>
<dbReference type="InterPro" id="IPR017853">
    <property type="entry name" value="GH"/>
</dbReference>
<evidence type="ECO:0000313" key="2">
    <source>
        <dbReference type="EMBL" id="TFE87548.1"/>
    </source>
</evidence>
<dbReference type="OrthoDB" id="1795295at2"/>
<evidence type="ECO:0000313" key="3">
    <source>
        <dbReference type="Proteomes" id="UP000298246"/>
    </source>
</evidence>
<dbReference type="Gene3D" id="3.20.20.80">
    <property type="entry name" value="Glycosidases"/>
    <property type="match status" value="1"/>
</dbReference>
<feature type="domain" description="Rv2525c-like glycoside hydrolase-like" evidence="1">
    <location>
        <begin position="19"/>
        <end position="193"/>
    </location>
</feature>
<dbReference type="EMBL" id="MYFO01000013">
    <property type="protein sequence ID" value="TFE87548.1"/>
    <property type="molecule type" value="Genomic_DNA"/>
</dbReference>
<keyword evidence="3" id="KW-1185">Reference proteome</keyword>
<evidence type="ECO:0000259" key="1">
    <source>
        <dbReference type="Pfam" id="PF08924"/>
    </source>
</evidence>
<protein>
    <recommendedName>
        <fullName evidence="1">Rv2525c-like glycoside hydrolase-like domain-containing protein</fullName>
    </recommendedName>
</protein>
<gene>
    <name evidence="2" type="ORF">B5M42_12030</name>
</gene>
<reference evidence="2 3" key="1">
    <citation type="submission" date="2017-03" db="EMBL/GenBank/DDBJ databases">
        <title>Isolation of Levoglucosan Utilizing Bacteria.</title>
        <authorList>
            <person name="Arya A.S."/>
        </authorList>
    </citation>
    <scope>NUCLEOTIDE SEQUENCE [LARGE SCALE GENOMIC DNA]</scope>
    <source>
        <strain evidence="2 3">MEC069</strain>
    </source>
</reference>
<dbReference type="AlphaFoldDB" id="A0A4Y8Q1C5"/>
<sequence>MRMAVGLDSSVNLERVIKQIVQEGYHFAGRYYCQTDHPKLLTPSEARAISAAGVYIVALWKNGYPSSSGYFTYHTGLEDAQMAYNYAKMIIGQPAATPIYFAVDYDAPLEDARGCISEYFRGIVEGIKAATERHGVQYDIGIYGSASVCETVMNQFTDITYAWLSASPGWSDSREFEKWNLKQGPGTTVSGIDIETVVSNGNGGGFKIG</sequence>